<dbReference type="SMART" id="SM00667">
    <property type="entry name" value="LisH"/>
    <property type="match status" value="1"/>
</dbReference>
<dbReference type="Pfam" id="PF10607">
    <property type="entry name" value="CTLH"/>
    <property type="match status" value="1"/>
</dbReference>
<dbReference type="OrthoDB" id="25503at2759"/>
<keyword evidence="4" id="KW-1185">Reference proteome</keyword>
<dbReference type="InParanoid" id="A0A0D2UN76"/>
<dbReference type="PhylomeDB" id="A0A0D2UN76"/>
<feature type="domain" description="CTLH" evidence="2">
    <location>
        <begin position="310"/>
        <end position="367"/>
    </location>
</feature>
<dbReference type="SMART" id="SM00757">
    <property type="entry name" value="CRA"/>
    <property type="match status" value="1"/>
</dbReference>
<dbReference type="InterPro" id="IPR050618">
    <property type="entry name" value="Ubq-SigPath_Reg"/>
</dbReference>
<dbReference type="InterPro" id="IPR003877">
    <property type="entry name" value="SPRY_dom"/>
</dbReference>
<dbReference type="SMART" id="SM00449">
    <property type="entry name" value="SPRY"/>
    <property type="match status" value="1"/>
</dbReference>
<dbReference type="SUPFAM" id="SSF49899">
    <property type="entry name" value="Concanavalin A-like lectins/glucanases"/>
    <property type="match status" value="1"/>
</dbReference>
<dbReference type="Gene3D" id="2.60.120.920">
    <property type="match status" value="1"/>
</dbReference>
<feature type="domain" description="B30.2/SPRY" evidence="1">
    <location>
        <begin position="51"/>
        <end position="238"/>
    </location>
</feature>
<proteinExistence type="predicted"/>
<dbReference type="STRING" id="595528.A0A0D2UN76"/>
<dbReference type="InterPro" id="IPR013144">
    <property type="entry name" value="CRA_dom"/>
</dbReference>
<dbReference type="SMART" id="SM00668">
    <property type="entry name" value="CTLH"/>
    <property type="match status" value="1"/>
</dbReference>
<dbReference type="InterPro" id="IPR006594">
    <property type="entry name" value="LisH"/>
</dbReference>
<dbReference type="InterPro" id="IPR035782">
    <property type="entry name" value="SPRY_RanBP9/10"/>
</dbReference>
<organism evidence="3 4">
    <name type="scientific">Capsaspora owczarzaki (strain ATCC 30864)</name>
    <dbReference type="NCBI Taxonomy" id="595528"/>
    <lineage>
        <taxon>Eukaryota</taxon>
        <taxon>Filasterea</taxon>
        <taxon>Capsaspora</taxon>
    </lineage>
</organism>
<dbReference type="PROSITE" id="PS50897">
    <property type="entry name" value="CTLH"/>
    <property type="match status" value="1"/>
</dbReference>
<dbReference type="eggNOG" id="KOG1477">
    <property type="taxonomic scope" value="Eukaryota"/>
</dbReference>
<evidence type="ECO:0000259" key="1">
    <source>
        <dbReference type="PROSITE" id="PS50188"/>
    </source>
</evidence>
<sequence>MSMQPHSFGLFRSVLQNRSNVSLFLEQASLRSQPLKGKSIPNQTMSVLGRMRERQKALWPRLNHDATPLPSAWNPKDKFNLLELSHNNCKVTYKGQGKGDTDAAAVRANAFIPPECGVYYFEMLVRDKGREGYIGVGVATSNVSLNRLPGWERQSWGYHGDDGHTFASSNTGTVYGPTYTSHDVVGCCINFVDNTCFYTKNGTALAVAFRNMRGKLFPIVGLRTQGEVVEANFGQDPFVFDLEGYMEETKAKALATIKKRTLAESRLFTSAPEKAFTSLIASYLVHHGYTETARAFAQDSNTELQESEESIRSRQHIRELVLGGQIDESIAAVNQLIPGLLASETELHFKLKCRKFIEMVRAGATTSESLMQIMQFGQELQQMSEAEQVGAASLKDLEDAFSLLAYPEPTQSPVAGLLNPAQREPLADELNCTMLQWLNLPPVPALELAVRQSVCVLNELYTQGVGMSGFVSVDDFVPESKASKQ</sequence>
<dbReference type="EMBL" id="KE346371">
    <property type="protein sequence ID" value="KJE96476.1"/>
    <property type="molecule type" value="Genomic_DNA"/>
</dbReference>
<evidence type="ECO:0000313" key="4">
    <source>
        <dbReference type="Proteomes" id="UP000008743"/>
    </source>
</evidence>
<dbReference type="InterPro" id="IPR001870">
    <property type="entry name" value="B30.2/SPRY"/>
</dbReference>
<dbReference type="FunCoup" id="A0A0D2UN76">
    <property type="interactions" value="245"/>
</dbReference>
<dbReference type="CDD" id="cd12909">
    <property type="entry name" value="SPRY_RanBP9_10"/>
    <property type="match status" value="1"/>
</dbReference>
<dbReference type="PROSITE" id="PS50896">
    <property type="entry name" value="LISH"/>
    <property type="match status" value="1"/>
</dbReference>
<dbReference type="PANTHER" id="PTHR12864">
    <property type="entry name" value="RAN BINDING PROTEIN 9-RELATED"/>
    <property type="match status" value="1"/>
</dbReference>
<dbReference type="InterPro" id="IPR013320">
    <property type="entry name" value="ConA-like_dom_sf"/>
</dbReference>
<dbReference type="PROSITE" id="PS50188">
    <property type="entry name" value="B302_SPRY"/>
    <property type="match status" value="1"/>
</dbReference>
<name>A0A0D2UN76_CAPO3</name>
<evidence type="ECO:0000313" key="3">
    <source>
        <dbReference type="EMBL" id="KJE96476.1"/>
    </source>
</evidence>
<reference evidence="4" key="1">
    <citation type="submission" date="2011-02" db="EMBL/GenBank/DDBJ databases">
        <title>The Genome Sequence of Capsaspora owczarzaki ATCC 30864.</title>
        <authorList>
            <person name="Russ C."/>
            <person name="Cuomo C."/>
            <person name="Burger G."/>
            <person name="Gray M.W."/>
            <person name="Holland P.W.H."/>
            <person name="King N."/>
            <person name="Lang F.B.F."/>
            <person name="Roger A.J."/>
            <person name="Ruiz-Trillo I."/>
            <person name="Young S.K."/>
            <person name="Zeng Q."/>
            <person name="Gargeya S."/>
            <person name="Alvarado L."/>
            <person name="Berlin A."/>
            <person name="Chapman S.B."/>
            <person name="Chen Z."/>
            <person name="Freedman E."/>
            <person name="Gellesch M."/>
            <person name="Goldberg J."/>
            <person name="Griggs A."/>
            <person name="Gujja S."/>
            <person name="Heilman E."/>
            <person name="Heiman D."/>
            <person name="Howarth C."/>
            <person name="Mehta T."/>
            <person name="Neiman D."/>
            <person name="Pearson M."/>
            <person name="Roberts A."/>
            <person name="Saif S."/>
            <person name="Shea T."/>
            <person name="Shenoy N."/>
            <person name="Sisk P."/>
            <person name="Stolte C."/>
            <person name="Sykes S."/>
            <person name="White J."/>
            <person name="Yandava C."/>
            <person name="Haas B."/>
            <person name="Nusbaum C."/>
            <person name="Birren B."/>
        </authorList>
    </citation>
    <scope>NUCLEOTIDE SEQUENCE</scope>
    <source>
        <strain evidence="4">ATCC 30864</strain>
    </source>
</reference>
<dbReference type="InterPro" id="IPR006595">
    <property type="entry name" value="CTLH_C"/>
</dbReference>
<evidence type="ECO:0000259" key="2">
    <source>
        <dbReference type="PROSITE" id="PS50897"/>
    </source>
</evidence>
<dbReference type="InterPro" id="IPR024964">
    <property type="entry name" value="CTLH/CRA"/>
</dbReference>
<protein>
    <submittedName>
        <fullName evidence="3">KB07 protein</fullName>
    </submittedName>
</protein>
<dbReference type="Proteomes" id="UP000008743">
    <property type="component" value="Unassembled WGS sequence"/>
</dbReference>
<gene>
    <name evidence="3" type="ORF">CAOG_006799</name>
</gene>
<dbReference type="Pfam" id="PF08513">
    <property type="entry name" value="LisH"/>
    <property type="match status" value="1"/>
</dbReference>
<accession>A0A0D2UN76</accession>
<dbReference type="Pfam" id="PF00622">
    <property type="entry name" value="SPRY"/>
    <property type="match status" value="1"/>
</dbReference>
<dbReference type="AlphaFoldDB" id="A0A0D2UN76"/>
<dbReference type="InterPro" id="IPR043136">
    <property type="entry name" value="B30.2/SPRY_sf"/>
</dbReference>